<comment type="caution">
    <text evidence="2">The sequence shown here is derived from an EMBL/GenBank/DDBJ whole genome shotgun (WGS) entry which is preliminary data.</text>
</comment>
<proteinExistence type="predicted"/>
<evidence type="ECO:0000313" key="3">
    <source>
        <dbReference type="Proteomes" id="UP001519654"/>
    </source>
</evidence>
<accession>A0ABS5YLN0</accession>
<sequence length="154" mass="15832">MDVSNVRTESGALVNLRFAGDRVEVREISPARQRALRACAGGLLLGTGLAAVAANAGLFGIRGLPVVLWIVAAAVLAGGVVGGGLWWLVVSRRDGRRGVSTIEASSVVNARSRAENGLVTVALELADSPDREFSAVGHAGTQLSARFGEVLSAT</sequence>
<organism evidence="2 3">
    <name type="scientific">Paractinoplanes bogorensis</name>
    <dbReference type="NCBI Taxonomy" id="1610840"/>
    <lineage>
        <taxon>Bacteria</taxon>
        <taxon>Bacillati</taxon>
        <taxon>Actinomycetota</taxon>
        <taxon>Actinomycetes</taxon>
        <taxon>Micromonosporales</taxon>
        <taxon>Micromonosporaceae</taxon>
        <taxon>Paractinoplanes</taxon>
    </lineage>
</organism>
<feature type="transmembrane region" description="Helical" evidence="1">
    <location>
        <begin position="67"/>
        <end position="90"/>
    </location>
</feature>
<keyword evidence="1" id="KW-1133">Transmembrane helix</keyword>
<keyword evidence="3" id="KW-1185">Reference proteome</keyword>
<evidence type="ECO:0000313" key="2">
    <source>
        <dbReference type="EMBL" id="MBU2663951.1"/>
    </source>
</evidence>
<keyword evidence="1" id="KW-0472">Membrane</keyword>
<keyword evidence="1" id="KW-0812">Transmembrane</keyword>
<feature type="transmembrane region" description="Helical" evidence="1">
    <location>
        <begin position="35"/>
        <end position="61"/>
    </location>
</feature>
<gene>
    <name evidence="2" type="ORF">KOI35_10660</name>
</gene>
<protein>
    <submittedName>
        <fullName evidence="2">Uncharacterized protein</fullName>
    </submittedName>
</protein>
<name>A0ABS5YLN0_9ACTN</name>
<dbReference type="RefSeq" id="WP_215786064.1">
    <property type="nucleotide sequence ID" value="NZ_JAHKKG010000003.1"/>
</dbReference>
<reference evidence="2 3" key="1">
    <citation type="submission" date="2021-06" db="EMBL/GenBank/DDBJ databases">
        <title>Actinoplanes lichenicola sp. nov., and Actinoplanes ovalisporus sp. nov., isolated from lichen in Thailand.</title>
        <authorList>
            <person name="Saeng-In P."/>
            <person name="Kanchanasin P."/>
            <person name="Yuki M."/>
            <person name="Kudo T."/>
            <person name="Ohkuma M."/>
            <person name="Phongsopitanun W."/>
            <person name="Tanasupawat S."/>
        </authorList>
    </citation>
    <scope>NUCLEOTIDE SEQUENCE [LARGE SCALE GENOMIC DNA]</scope>
    <source>
        <strain evidence="2 3">NBRC 110975</strain>
    </source>
</reference>
<evidence type="ECO:0000256" key="1">
    <source>
        <dbReference type="SAM" id="Phobius"/>
    </source>
</evidence>
<dbReference type="EMBL" id="JAHKKG010000003">
    <property type="protein sequence ID" value="MBU2663951.1"/>
    <property type="molecule type" value="Genomic_DNA"/>
</dbReference>
<dbReference type="Proteomes" id="UP001519654">
    <property type="component" value="Unassembled WGS sequence"/>
</dbReference>